<accession>A0A517QBN4</accession>
<accession>A0A518AB49</accession>
<gene>
    <name evidence="1" type="ORF">Enr10x_43920</name>
    <name evidence="2" type="ORF">Pan153_45090</name>
</gene>
<evidence type="ECO:0000313" key="2">
    <source>
        <dbReference type="EMBL" id="QDV19840.1"/>
    </source>
</evidence>
<evidence type="ECO:0000313" key="1">
    <source>
        <dbReference type="EMBL" id="QDT29043.1"/>
    </source>
</evidence>
<proteinExistence type="predicted"/>
<evidence type="ECO:0000313" key="3">
    <source>
        <dbReference type="Proteomes" id="UP000315647"/>
    </source>
</evidence>
<reference evidence="1 3" key="1">
    <citation type="submission" date="2019-03" db="EMBL/GenBank/DDBJ databases">
        <title>Deep-cultivation of Planctomycetes and their phenomic and genomic characterization uncovers novel biology.</title>
        <authorList>
            <person name="Wiegand S."/>
            <person name="Jogler M."/>
            <person name="Boedeker C."/>
            <person name="Pinto D."/>
            <person name="Vollmers J."/>
            <person name="Rivas-Marin E."/>
            <person name="Kohn T."/>
            <person name="Peeters S.H."/>
            <person name="Heuer A."/>
            <person name="Rast P."/>
            <person name="Oberbeckmann S."/>
            <person name="Bunk B."/>
            <person name="Jeske O."/>
            <person name="Meyerdierks A."/>
            <person name="Storesund J.E."/>
            <person name="Kallscheuer N."/>
            <person name="Luecker S."/>
            <person name="Lage O.M."/>
            <person name="Pohl T."/>
            <person name="Merkel B.J."/>
            <person name="Hornburger P."/>
            <person name="Mueller R.-W."/>
            <person name="Bruemmer F."/>
            <person name="Labrenz M."/>
            <person name="Spormann A.M."/>
            <person name="Op den Camp H."/>
            <person name="Overmann J."/>
            <person name="Amann R."/>
            <person name="Jetten M.S.M."/>
            <person name="Mascher T."/>
            <person name="Medema M.H."/>
            <person name="Devos D.P."/>
            <person name="Kaster A.-K."/>
            <person name="Ovreas L."/>
            <person name="Rohde M."/>
            <person name="Galperin M.Y."/>
            <person name="Jogler C."/>
        </authorList>
    </citation>
    <scope>NUCLEOTIDE SEQUENCE [LARGE SCALE GENOMIC DNA]</scope>
    <source>
        <strain evidence="1 3">Enr10</strain>
        <strain evidence="2 4">Pan153</strain>
    </source>
</reference>
<accession>A0A518FU32</accession>
<dbReference type="AlphaFoldDB" id="A0A517QBN4"/>
<dbReference type="EMBL" id="CP037421">
    <property type="protein sequence ID" value="QDT29043.1"/>
    <property type="molecule type" value="Genomic_DNA"/>
</dbReference>
<dbReference type="EMBL" id="CP036317">
    <property type="protein sequence ID" value="QDV19840.1"/>
    <property type="molecule type" value="Genomic_DNA"/>
</dbReference>
<organism evidence="1 3">
    <name type="scientific">Gimesia panareensis</name>
    <dbReference type="NCBI Taxonomy" id="2527978"/>
    <lineage>
        <taxon>Bacteria</taxon>
        <taxon>Pseudomonadati</taxon>
        <taxon>Planctomycetota</taxon>
        <taxon>Planctomycetia</taxon>
        <taxon>Planctomycetales</taxon>
        <taxon>Planctomycetaceae</taxon>
        <taxon>Gimesia</taxon>
    </lineage>
</organism>
<name>A0A517QBN4_9PLAN</name>
<dbReference type="Proteomes" id="UP000320839">
    <property type="component" value="Chromosome"/>
</dbReference>
<keyword evidence="3" id="KW-1185">Reference proteome</keyword>
<protein>
    <submittedName>
        <fullName evidence="1">Uncharacterized protein</fullName>
    </submittedName>
</protein>
<evidence type="ECO:0000313" key="4">
    <source>
        <dbReference type="Proteomes" id="UP000320839"/>
    </source>
</evidence>
<dbReference type="Proteomes" id="UP000315647">
    <property type="component" value="Chromosome"/>
</dbReference>
<sequence>MLSREFLQGRSFFIIFEKRIKPLSPEMPMLITISEIRKTDFIQTFRDEVNFR</sequence>